<dbReference type="PANTHER" id="PTHR12406:SF45">
    <property type="entry name" value="PATATIN"/>
    <property type="match status" value="1"/>
</dbReference>
<dbReference type="EMBL" id="JABMIG020000397">
    <property type="protein sequence ID" value="KAL3779265.1"/>
    <property type="molecule type" value="Genomic_DNA"/>
</dbReference>
<evidence type="ECO:0000313" key="1">
    <source>
        <dbReference type="EMBL" id="KAL3779265.1"/>
    </source>
</evidence>
<dbReference type="InterPro" id="IPR016035">
    <property type="entry name" value="Acyl_Trfase/lysoPLipase"/>
</dbReference>
<sequence>MEHDIEKRQKTAPPRHLAHFSQVPFLLSPPPIIIRAIMSPPTRISCALAMVALAMSNSPLHITAFHPSLPSLTTVSPPPKHDTKRPWTRDTRPFQTSLFHSIHESTPTTTSSSSSKRAGIIFPGGGLFFYWQAGVIAYLQEQSYNLSSTLVSGASAGALSATLAKTNVCPHTATELALHLSEEAGVWERPLGLMGIWGCHSASGTCCSISCWRVEFISCCHCFLHILVTPVPSFGKSRVSKFESRDDLIKANMASVHLPWFLDGNFTCNFRGSPYIDGSFLARPTDYFDKEYLDQPKLILDFKRDPVMRVRATDFVKVVSKQAIWDILEQGKKHAKIMERNGELDILR</sequence>
<dbReference type="Gene3D" id="3.40.1090.10">
    <property type="entry name" value="Cytosolic phospholipase A2 catalytic domain"/>
    <property type="match status" value="1"/>
</dbReference>
<evidence type="ECO:0008006" key="3">
    <source>
        <dbReference type="Google" id="ProtNLM"/>
    </source>
</evidence>
<dbReference type="PANTHER" id="PTHR12406">
    <property type="entry name" value="CALCIUM-INDEPENDENT PHOSPHOLIPASE A2 IPLA2 -RELATED"/>
    <property type="match status" value="1"/>
</dbReference>
<dbReference type="SUPFAM" id="SSF52151">
    <property type="entry name" value="FabD/lysophospholipase-like"/>
    <property type="match status" value="1"/>
</dbReference>
<gene>
    <name evidence="1" type="ORF">HJC23_009202</name>
</gene>
<proteinExistence type="predicted"/>
<reference evidence="1 2" key="1">
    <citation type="journal article" date="2020" name="G3 (Bethesda)">
        <title>Improved Reference Genome for Cyclotella cryptica CCMP332, a Model for Cell Wall Morphogenesis, Salinity Adaptation, and Lipid Production in Diatoms (Bacillariophyta).</title>
        <authorList>
            <person name="Roberts W.R."/>
            <person name="Downey K.M."/>
            <person name="Ruck E.C."/>
            <person name="Traller J.C."/>
            <person name="Alverson A.J."/>
        </authorList>
    </citation>
    <scope>NUCLEOTIDE SEQUENCE [LARGE SCALE GENOMIC DNA]</scope>
    <source>
        <strain evidence="1 2">CCMP332</strain>
    </source>
</reference>
<organism evidence="1 2">
    <name type="scientific">Cyclotella cryptica</name>
    <dbReference type="NCBI Taxonomy" id="29204"/>
    <lineage>
        <taxon>Eukaryota</taxon>
        <taxon>Sar</taxon>
        <taxon>Stramenopiles</taxon>
        <taxon>Ochrophyta</taxon>
        <taxon>Bacillariophyta</taxon>
        <taxon>Coscinodiscophyceae</taxon>
        <taxon>Thalassiosirophycidae</taxon>
        <taxon>Stephanodiscales</taxon>
        <taxon>Stephanodiscaceae</taxon>
        <taxon>Cyclotella</taxon>
    </lineage>
</organism>
<evidence type="ECO:0000313" key="2">
    <source>
        <dbReference type="Proteomes" id="UP001516023"/>
    </source>
</evidence>
<comment type="caution">
    <text evidence="1">The sequence shown here is derived from an EMBL/GenBank/DDBJ whole genome shotgun (WGS) entry which is preliminary data.</text>
</comment>
<dbReference type="Proteomes" id="UP001516023">
    <property type="component" value="Unassembled WGS sequence"/>
</dbReference>
<name>A0ABD3NYP2_9STRA</name>
<protein>
    <recommendedName>
        <fullName evidence="3">Patatin</fullName>
    </recommendedName>
</protein>
<dbReference type="AlphaFoldDB" id="A0ABD3NYP2"/>
<keyword evidence="2" id="KW-1185">Reference proteome</keyword>
<accession>A0ABD3NYP2</accession>
<dbReference type="InterPro" id="IPR033562">
    <property type="entry name" value="PLPL"/>
</dbReference>